<dbReference type="RefSeq" id="XP_065329527.1">
    <property type="nucleotide sequence ID" value="XM_065473455.1"/>
</dbReference>
<name>A0AAX4JBU9_9MICR</name>
<sequence>MKKFDIFLNKNIEIPPSQDLTKDISLALESSSVLRSSKYANNKTKIKFNFLKFTQLYVLKLFFITVLSSTKDGYIGFDSSCRCLIKTKEKLIINKRYEMYGKIVKEKYLTLICEKIIEIDYKKLVYQLL</sequence>
<dbReference type="EMBL" id="CP142729">
    <property type="protein sequence ID" value="WUR03382.1"/>
    <property type="molecule type" value="Genomic_DNA"/>
</dbReference>
<dbReference type="Proteomes" id="UP001334084">
    <property type="component" value="Chromosome 4"/>
</dbReference>
<proteinExistence type="predicted"/>
<dbReference type="KEGG" id="vnx:VNE69_04204"/>
<dbReference type="AlphaFoldDB" id="A0AAX4JBU9"/>
<keyword evidence="2" id="KW-1185">Reference proteome</keyword>
<protein>
    <submittedName>
        <fullName evidence="1">Uncharacterized protein</fullName>
    </submittedName>
</protein>
<dbReference type="GeneID" id="90541194"/>
<accession>A0AAX4JBU9</accession>
<reference evidence="1" key="1">
    <citation type="journal article" date="2024" name="BMC Genomics">
        <title>Functional annotation of a divergent genome using sequence and structure-based similarity.</title>
        <authorList>
            <person name="Svedberg D."/>
            <person name="Winiger R.R."/>
            <person name="Berg A."/>
            <person name="Sharma H."/>
            <person name="Tellgren-Roth C."/>
            <person name="Debrunner-Vossbrinck B.A."/>
            <person name="Vossbrinck C.R."/>
            <person name="Barandun J."/>
        </authorList>
    </citation>
    <scope>NUCLEOTIDE SEQUENCE</scope>
    <source>
        <strain evidence="1">Illinois isolate</strain>
    </source>
</reference>
<evidence type="ECO:0000313" key="2">
    <source>
        <dbReference type="Proteomes" id="UP001334084"/>
    </source>
</evidence>
<organism evidence="1 2">
    <name type="scientific">Vairimorpha necatrix</name>
    <dbReference type="NCBI Taxonomy" id="6039"/>
    <lineage>
        <taxon>Eukaryota</taxon>
        <taxon>Fungi</taxon>
        <taxon>Fungi incertae sedis</taxon>
        <taxon>Microsporidia</taxon>
        <taxon>Nosematidae</taxon>
        <taxon>Vairimorpha</taxon>
    </lineage>
</organism>
<gene>
    <name evidence="1" type="ORF">VNE69_04204</name>
</gene>
<evidence type="ECO:0000313" key="1">
    <source>
        <dbReference type="EMBL" id="WUR03382.1"/>
    </source>
</evidence>